<evidence type="ECO:0000313" key="2">
    <source>
        <dbReference type="EMBL" id="MXO52287.1"/>
    </source>
</evidence>
<evidence type="ECO:0000256" key="1">
    <source>
        <dbReference type="SAM" id="Phobius"/>
    </source>
</evidence>
<organism evidence="2 3">
    <name type="scientific">Qipengyuania gaetbuli</name>
    <dbReference type="NCBI Taxonomy" id="266952"/>
    <lineage>
        <taxon>Bacteria</taxon>
        <taxon>Pseudomonadati</taxon>
        <taxon>Pseudomonadota</taxon>
        <taxon>Alphaproteobacteria</taxon>
        <taxon>Sphingomonadales</taxon>
        <taxon>Erythrobacteraceae</taxon>
        <taxon>Qipengyuania</taxon>
    </lineage>
</organism>
<sequence>MSLSPEANRPSAVGYDLPASLFAAMLRGVRHRCPRCGEGKLFRRWLKPVDTCSACSLDISGQRADDLPAYIGIFVTGHLLAPVIIALVTKWELGAVALLAIIIPLAIVMLVALLQPSKGAVIGLQWWNGMHGFRKERLSEGDGAER</sequence>
<dbReference type="Pfam" id="PF06170">
    <property type="entry name" value="DUF983"/>
    <property type="match status" value="1"/>
</dbReference>
<keyword evidence="3" id="KW-1185">Reference proteome</keyword>
<dbReference type="RefSeq" id="WP_160608942.1">
    <property type="nucleotide sequence ID" value="NZ_WTYF01000004.1"/>
</dbReference>
<feature type="transmembrane region" description="Helical" evidence="1">
    <location>
        <begin position="67"/>
        <end position="88"/>
    </location>
</feature>
<accession>A0A844Y4F4</accession>
<dbReference type="Proteomes" id="UP000444185">
    <property type="component" value="Unassembled WGS sequence"/>
</dbReference>
<dbReference type="EMBL" id="WTYF01000004">
    <property type="protein sequence ID" value="MXO52287.1"/>
    <property type="molecule type" value="Genomic_DNA"/>
</dbReference>
<dbReference type="InterPro" id="IPR009325">
    <property type="entry name" value="DUF983"/>
</dbReference>
<keyword evidence="1" id="KW-0472">Membrane</keyword>
<proteinExistence type="predicted"/>
<keyword evidence="1" id="KW-0812">Transmembrane</keyword>
<reference evidence="2 3" key="1">
    <citation type="submission" date="2019-12" db="EMBL/GenBank/DDBJ databases">
        <title>Genomic-based taxomic classification of the family Erythrobacteraceae.</title>
        <authorList>
            <person name="Xu L."/>
        </authorList>
    </citation>
    <scope>NUCLEOTIDE SEQUENCE [LARGE SCALE GENOMIC DNA]</scope>
    <source>
        <strain evidence="2 3">DSM 16225</strain>
    </source>
</reference>
<keyword evidence="1" id="KW-1133">Transmembrane helix</keyword>
<evidence type="ECO:0000313" key="3">
    <source>
        <dbReference type="Proteomes" id="UP000444185"/>
    </source>
</evidence>
<name>A0A844Y4F4_9SPHN</name>
<feature type="transmembrane region" description="Helical" evidence="1">
    <location>
        <begin position="94"/>
        <end position="114"/>
    </location>
</feature>
<protein>
    <submittedName>
        <fullName evidence="2">DUF983 domain-containing protein</fullName>
    </submittedName>
</protein>
<dbReference type="OrthoDB" id="9799456at2"/>
<gene>
    <name evidence="2" type="ORF">GRI42_13315</name>
</gene>
<comment type="caution">
    <text evidence="2">The sequence shown here is derived from an EMBL/GenBank/DDBJ whole genome shotgun (WGS) entry which is preliminary data.</text>
</comment>
<dbReference type="AlphaFoldDB" id="A0A844Y4F4"/>